<sequence length="327" mass="36943">MKYILTSLLAVILFTACSSKKYFEPEDVENDLEVQASSLPSSIKSMNRVGATLESNEVITRYGLSDFQLPENFEFLNLSIDGKVIASNKKDKILIGDEELILDNVVIAASLKDDKLALIYSDNSIELLNVKTKKTLFKDYLSESLANDTRVVNPYFMGNLILFPTLNGKVIIVSTISNDSVKNISVDPKGQFNNIIFLDVDKPSQTLITATANKVVSISTKEILSKDYEIRDIILKDEYVYIATIDGQLIKLALDLKEVSKKKFKYSKIHALSFTNALYAIESQGYAIKLNEDFTRSEVLEFDFDNEERMIVLDNKIYFDDKFITLP</sequence>
<protein>
    <recommendedName>
        <fullName evidence="3">L-seryl-tRNA selenium transferase</fullName>
    </recommendedName>
</protein>
<evidence type="ECO:0000313" key="2">
    <source>
        <dbReference type="Proteomes" id="UP001060012"/>
    </source>
</evidence>
<evidence type="ECO:0008006" key="3">
    <source>
        <dbReference type="Google" id="ProtNLM"/>
    </source>
</evidence>
<evidence type="ECO:0000313" key="1">
    <source>
        <dbReference type="EMBL" id="UTJ06774.1"/>
    </source>
</evidence>
<dbReference type="InterPro" id="IPR011047">
    <property type="entry name" value="Quinoprotein_ADH-like_sf"/>
</dbReference>
<keyword evidence="2" id="KW-1185">Reference proteome</keyword>
<dbReference type="SUPFAM" id="SSF50998">
    <property type="entry name" value="Quinoprotein alcohol dehydrogenase-like"/>
    <property type="match status" value="1"/>
</dbReference>
<organism evidence="1 2">
    <name type="scientific">Arcobacter roscoffensis</name>
    <dbReference type="NCBI Taxonomy" id="2961520"/>
    <lineage>
        <taxon>Bacteria</taxon>
        <taxon>Pseudomonadati</taxon>
        <taxon>Campylobacterota</taxon>
        <taxon>Epsilonproteobacteria</taxon>
        <taxon>Campylobacterales</taxon>
        <taxon>Arcobacteraceae</taxon>
        <taxon>Arcobacter</taxon>
    </lineage>
</organism>
<dbReference type="EMBL" id="CP100595">
    <property type="protein sequence ID" value="UTJ06774.1"/>
    <property type="molecule type" value="Genomic_DNA"/>
</dbReference>
<gene>
    <name evidence="1" type="ORF">NJU99_01435</name>
</gene>
<dbReference type="PROSITE" id="PS51257">
    <property type="entry name" value="PROKAR_LIPOPROTEIN"/>
    <property type="match status" value="1"/>
</dbReference>
<reference evidence="1" key="1">
    <citation type="submission" date="2022-07" db="EMBL/GenBank/DDBJ databases">
        <title>Arcobacter roscoffensis sp. nov., a marine bacterium isolated from coastal seawater collected from Roscoff, France.</title>
        <authorList>
            <person name="Pascual J."/>
            <person name="Lepeaux C."/>
            <person name="Methner A."/>
            <person name="Overmann J."/>
        </authorList>
    </citation>
    <scope>NUCLEOTIDE SEQUENCE</scope>
    <source>
        <strain evidence="1">ARW1-2F2</strain>
    </source>
</reference>
<accession>A0ABY5E5J3</accession>
<dbReference type="Proteomes" id="UP001060012">
    <property type="component" value="Chromosome"/>
</dbReference>
<proteinExistence type="predicted"/>
<dbReference type="RefSeq" id="WP_254576953.1">
    <property type="nucleotide sequence ID" value="NZ_CP100595.1"/>
</dbReference>
<name>A0ABY5E5J3_9BACT</name>